<feature type="transmembrane region" description="Helical" evidence="5">
    <location>
        <begin position="46"/>
        <end position="67"/>
    </location>
</feature>
<keyword evidence="2 5" id="KW-0812">Transmembrane</keyword>
<evidence type="ECO:0000313" key="7">
    <source>
        <dbReference type="Proteomes" id="UP001358324"/>
    </source>
</evidence>
<evidence type="ECO:0000256" key="5">
    <source>
        <dbReference type="SAM" id="Phobius"/>
    </source>
</evidence>
<feature type="transmembrane region" description="Helical" evidence="5">
    <location>
        <begin position="20"/>
        <end position="40"/>
    </location>
</feature>
<evidence type="ECO:0000313" key="6">
    <source>
        <dbReference type="EMBL" id="MEF3083387.1"/>
    </source>
</evidence>
<organism evidence="6 7">
    <name type="scientific">Luteimonas flava</name>
    <dbReference type="NCBI Taxonomy" id="3115822"/>
    <lineage>
        <taxon>Bacteria</taxon>
        <taxon>Pseudomonadati</taxon>
        <taxon>Pseudomonadota</taxon>
        <taxon>Gammaproteobacteria</taxon>
        <taxon>Lysobacterales</taxon>
        <taxon>Lysobacteraceae</taxon>
        <taxon>Luteimonas</taxon>
    </lineage>
</organism>
<comment type="caution">
    <text evidence="6">The sequence shown here is derived from an EMBL/GenBank/DDBJ whole genome shotgun (WGS) entry which is preliminary data.</text>
</comment>
<accession>A0ABU7WHD6</accession>
<dbReference type="PANTHER" id="PTHR31851">
    <property type="entry name" value="FE(2+)/MN(2+) TRANSPORTER PCL1"/>
    <property type="match status" value="1"/>
</dbReference>
<comment type="subcellular location">
    <subcellularLocation>
        <location evidence="1">Endomembrane system</location>
        <topology evidence="1">Multi-pass membrane protein</topology>
    </subcellularLocation>
</comment>
<feature type="transmembrane region" description="Helical" evidence="5">
    <location>
        <begin position="146"/>
        <end position="167"/>
    </location>
</feature>
<dbReference type="CDD" id="cd02432">
    <property type="entry name" value="Nodulin-21_like_1"/>
    <property type="match status" value="1"/>
</dbReference>
<evidence type="ECO:0000256" key="3">
    <source>
        <dbReference type="ARBA" id="ARBA00022989"/>
    </source>
</evidence>
<keyword evidence="4 5" id="KW-0472">Membrane</keyword>
<evidence type="ECO:0000256" key="4">
    <source>
        <dbReference type="ARBA" id="ARBA00023136"/>
    </source>
</evidence>
<gene>
    <name evidence="6" type="ORF">V3391_14330</name>
</gene>
<keyword evidence="3 5" id="KW-1133">Transmembrane helix</keyword>
<dbReference type="Pfam" id="PF01988">
    <property type="entry name" value="VIT1"/>
    <property type="match status" value="1"/>
</dbReference>
<feature type="transmembrane region" description="Helical" evidence="5">
    <location>
        <begin position="201"/>
        <end position="220"/>
    </location>
</feature>
<protein>
    <submittedName>
        <fullName evidence="6">VIT family protein</fullName>
    </submittedName>
</protein>
<dbReference type="Proteomes" id="UP001358324">
    <property type="component" value="Unassembled WGS sequence"/>
</dbReference>
<keyword evidence="7" id="KW-1185">Reference proteome</keyword>
<name>A0ABU7WHD6_9GAMM</name>
<proteinExistence type="predicted"/>
<dbReference type="InterPro" id="IPR008217">
    <property type="entry name" value="Ccc1_fam"/>
</dbReference>
<evidence type="ECO:0000256" key="1">
    <source>
        <dbReference type="ARBA" id="ARBA00004127"/>
    </source>
</evidence>
<reference evidence="6 7" key="1">
    <citation type="submission" date="2024-01" db="EMBL/GenBank/DDBJ databases">
        <title>Novel species of the genus Luteimonas isolated from rivers.</title>
        <authorList>
            <person name="Lu H."/>
        </authorList>
    </citation>
    <scope>NUCLEOTIDE SEQUENCE [LARGE SCALE GENOMIC DNA]</scope>
    <source>
        <strain evidence="6 7">SMYT11W</strain>
    </source>
</reference>
<dbReference type="EMBL" id="JAZHBM010000003">
    <property type="protein sequence ID" value="MEF3083387.1"/>
    <property type="molecule type" value="Genomic_DNA"/>
</dbReference>
<feature type="transmembrane region" description="Helical" evidence="5">
    <location>
        <begin position="173"/>
        <end position="194"/>
    </location>
</feature>
<sequence length="229" mass="23703">MRHTEHHRNERSGWLRAAVLGANDGLISTSALMMGVAAAGATSQNVLLAGFSGLAAGALSMAAGEYVSVSSQADTMRADTARERQELQTKPSAELAELAGIYEARGLRRELALEVAAALTAHDALEAHLRDELGIVESTRVQPVQAALSSAASFCLGAFPPLLIGGLWPRAAYLIPVSTLALLAVLGGLAAGIGGAPPWRGAFRVTVWGAIAMLATHWLGRAFDVSGLG</sequence>
<evidence type="ECO:0000256" key="2">
    <source>
        <dbReference type="ARBA" id="ARBA00022692"/>
    </source>
</evidence>